<dbReference type="Pfam" id="PF12662">
    <property type="entry name" value="cEGF"/>
    <property type="match status" value="3"/>
</dbReference>
<feature type="domain" description="TB" evidence="13">
    <location>
        <begin position="702"/>
        <end position="742"/>
    </location>
</feature>
<dbReference type="Pfam" id="PF14670">
    <property type="entry name" value="FXa_inhibition"/>
    <property type="match status" value="1"/>
</dbReference>
<dbReference type="EMBL" id="UYJE01007002">
    <property type="protein sequence ID" value="VDI50924.1"/>
    <property type="molecule type" value="Genomic_DNA"/>
</dbReference>
<dbReference type="InterPro" id="IPR049883">
    <property type="entry name" value="NOTCH1_EGF-like"/>
</dbReference>
<dbReference type="SMART" id="SM00179">
    <property type="entry name" value="EGF_CA"/>
    <property type="match status" value="19"/>
</dbReference>
<comment type="caution">
    <text evidence="11">Lacks conserved residue(s) required for the propagation of feature annotation.</text>
</comment>
<keyword evidence="4" id="KW-0272">Extracellular matrix</keyword>
<dbReference type="FunFam" id="2.10.25.10:FF:000003">
    <property type="entry name" value="fibrillin-1 isoform X1"/>
    <property type="match status" value="7"/>
</dbReference>
<protein>
    <submittedName>
        <fullName evidence="14">Uncharacterized protein</fullName>
    </submittedName>
</protein>
<feature type="domain" description="EGF-like" evidence="12">
    <location>
        <begin position="614"/>
        <end position="655"/>
    </location>
</feature>
<keyword evidence="8" id="KW-0106">Calcium</keyword>
<dbReference type="InterPro" id="IPR013032">
    <property type="entry name" value="EGF-like_CS"/>
</dbReference>
<keyword evidence="5 11" id="KW-0245">EGF-like domain</keyword>
<dbReference type="Gene3D" id="3.90.290.10">
    <property type="entry name" value="TGF-beta binding (TB) domain"/>
    <property type="match status" value="5"/>
</dbReference>
<dbReference type="SUPFAM" id="SSF57184">
    <property type="entry name" value="Growth factor receptor domain"/>
    <property type="match status" value="4"/>
</dbReference>
<feature type="domain" description="EGF-like" evidence="12">
    <location>
        <begin position="341"/>
        <end position="377"/>
    </location>
</feature>
<feature type="domain" description="EGF-like" evidence="12">
    <location>
        <begin position="997"/>
        <end position="1038"/>
    </location>
</feature>
<dbReference type="PANTHER" id="PTHR24040:SF16">
    <property type="entry name" value="FIBRILLIN-2-LIKE PROTEIN"/>
    <property type="match status" value="1"/>
</dbReference>
<dbReference type="PROSITE" id="PS01186">
    <property type="entry name" value="EGF_2"/>
    <property type="match status" value="9"/>
</dbReference>
<comment type="caution">
    <text evidence="14">The sequence shown here is derived from an EMBL/GenBank/DDBJ whole genome shotgun (WGS) entry which is preliminary data.</text>
</comment>
<feature type="domain" description="EGF-like" evidence="12">
    <location>
        <begin position="572"/>
        <end position="609"/>
    </location>
</feature>
<keyword evidence="7" id="KW-0677">Repeat</keyword>
<dbReference type="PROSITE" id="PS01187">
    <property type="entry name" value="EGF_CA"/>
    <property type="match status" value="7"/>
</dbReference>
<feature type="domain" description="EGF-like" evidence="12">
    <location>
        <begin position="465"/>
        <end position="504"/>
    </location>
</feature>
<evidence type="ECO:0000256" key="4">
    <source>
        <dbReference type="ARBA" id="ARBA00022530"/>
    </source>
</evidence>
<keyword evidence="6" id="KW-0732">Signal</keyword>
<dbReference type="SUPFAM" id="SSF57196">
    <property type="entry name" value="EGF/Laminin"/>
    <property type="match status" value="7"/>
</dbReference>
<feature type="domain" description="TB" evidence="13">
    <location>
        <begin position="809"/>
        <end position="860"/>
    </location>
</feature>
<dbReference type="FunFam" id="2.10.25.10:FF:000008">
    <property type="entry name" value="Signal peptide, CUB domain, EGF-like 2"/>
    <property type="match status" value="1"/>
</dbReference>
<feature type="domain" description="EGF-like" evidence="12">
    <location>
        <begin position="1122"/>
        <end position="1159"/>
    </location>
</feature>
<feature type="domain" description="EGF-like" evidence="12">
    <location>
        <begin position="382"/>
        <end position="423"/>
    </location>
</feature>
<evidence type="ECO:0000313" key="15">
    <source>
        <dbReference type="Proteomes" id="UP000596742"/>
    </source>
</evidence>
<evidence type="ECO:0000256" key="8">
    <source>
        <dbReference type="ARBA" id="ARBA00022837"/>
    </source>
</evidence>
<dbReference type="AlphaFoldDB" id="A0A8B6FKZ1"/>
<evidence type="ECO:0000313" key="14">
    <source>
        <dbReference type="EMBL" id="VDI50924.1"/>
    </source>
</evidence>
<evidence type="ECO:0000259" key="12">
    <source>
        <dbReference type="PROSITE" id="PS50026"/>
    </source>
</evidence>
<dbReference type="FunFam" id="2.10.25.10:FF:000017">
    <property type="entry name" value="latent-transforming growth factor beta-binding protein 4 isoform X1"/>
    <property type="match status" value="1"/>
</dbReference>
<dbReference type="InterPro" id="IPR026823">
    <property type="entry name" value="cEGF"/>
</dbReference>
<feature type="domain" description="TB" evidence="13">
    <location>
        <begin position="509"/>
        <end position="565"/>
    </location>
</feature>
<accession>A0A8B6FKZ1</accession>
<feature type="domain" description="EGF-like" evidence="12">
    <location>
        <begin position="7"/>
        <end position="39"/>
    </location>
</feature>
<feature type="domain" description="EGF-like" evidence="12">
    <location>
        <begin position="299"/>
        <end position="340"/>
    </location>
</feature>
<dbReference type="GO" id="GO:0001527">
    <property type="term" value="C:microfibril"/>
    <property type="evidence" value="ECO:0007669"/>
    <property type="project" value="UniProtKB-ARBA"/>
</dbReference>
<dbReference type="CDD" id="cd00054">
    <property type="entry name" value="EGF_CA"/>
    <property type="match status" value="10"/>
</dbReference>
<keyword evidence="15" id="KW-1185">Reference proteome</keyword>
<dbReference type="Proteomes" id="UP000596742">
    <property type="component" value="Unassembled WGS sequence"/>
</dbReference>
<sequence length="1167" mass="127183">MSQNCPLTQNCSPGCLNGGKCLGNNRCACSYGFSGKRCEIDYRTGPCFTELSDDMCRGQLTGVVCTKLLCCATVGKAWGNPCEQCPTGPTICRKGFLPNHQTKTCQDIDECKAIPGLCIGGKCVNTMGSYLCQCREGQRQNPITKKCEDLNECQQNPNACTNGQCINTEGSYFCRCNPGFELTADRTQCLAILRKYCFGRVSGSRCTDRMSSLLSLADCCCRAGRGWGDSEQCMQCPPSGTPGYQELCRLGGNSTQSVNECRILLNLCDNGVCVDTPDGYRCDCNVGYRPDSAGHRCRDINECVERRGLCRNGRCRNTPGGFTCDCNTGYVLSKDGTYCTDMNECATTRMCPNGRCVNMNGGYKCECNPGFRQSLNQMICYDIDECNENGKLCINGQCENTVGSYRCICDRGFQLSPDGAYCLDYNECAKSGMCTHGKCVNMNGGYMCICNPGFVAAPDGKVCIDVDECDRNPCVNGICINNQGSFRCECPESFQLQTDGRTCLDVKTDICYQDKKRGVCILPLPRPMTRSMCCCTDISSALYKRWGAACEVCPLTGTPQYKQLCDALPDTDVNECAMNPEICQNGACENLDGSYRCICNPGYQVDQSGKRCRDINECQTYPHFCTGGQCRNTEGSYTCTCPTGYRFNPDRSSCQDINECVESKPCIDARCTNTPGSFKCDCTTPGMRLDSTGRICIDDRRASCWLEVRGGRCEKDIKTPVTKAECCGSIGKAWGSPCEECPRSEDMKCRKGFKSDDGITCVDINECELFPDICVGGFCTNTRGSFRCSCPPGLSLDSSGRNCVDTRQSSCYMEYSRGLCSSPIFGNYLKSTCCCSLGKAWGSPCKSCPRKGTDEYTTLCASVVKVFGQDLINECVEFPDVCYNGQCKNTLEGFECVCNPGFATDQRGVNCTDIDECKISFGVCGDGTCVNLPGRFRCQCNVGFEPVMMEQMCMDIDECQTQPNICTGGTCENSPGSYICHCPPGHILSPDGRSCRDVNECSEDSSICTNGICENYMGGYQCRCLDGYQPNAQHTSCLDVDECAVRNGGCQAICINTPGSFTCGCKPGFILLPDQRSCQDVDECKENPDICSSGRCTNLQGSYRCTCLGGLAPTDDNKNCIDIDECNLGKDFCRNGQCRNTHGSFTCVCDPGYSVKESTSDPGCTGM</sequence>
<evidence type="ECO:0000256" key="1">
    <source>
        <dbReference type="ARBA" id="ARBA00004498"/>
    </source>
</evidence>
<dbReference type="PROSITE" id="PS00022">
    <property type="entry name" value="EGF_1"/>
    <property type="match status" value="1"/>
</dbReference>
<dbReference type="InterPro" id="IPR036773">
    <property type="entry name" value="TB_dom_sf"/>
</dbReference>
<dbReference type="InterPro" id="IPR000742">
    <property type="entry name" value="EGF"/>
</dbReference>
<dbReference type="Pfam" id="PF00683">
    <property type="entry name" value="TB"/>
    <property type="match status" value="5"/>
</dbReference>
<dbReference type="OrthoDB" id="10045365at2759"/>
<evidence type="ECO:0000256" key="2">
    <source>
        <dbReference type="ARBA" id="ARBA00008972"/>
    </source>
</evidence>
<feature type="domain" description="EGF-like" evidence="12">
    <location>
        <begin position="913"/>
        <end position="950"/>
    </location>
</feature>
<dbReference type="PROSITE" id="PS50026">
    <property type="entry name" value="EGF_3"/>
    <property type="match status" value="17"/>
</dbReference>
<evidence type="ECO:0000259" key="13">
    <source>
        <dbReference type="PROSITE" id="PS51364"/>
    </source>
</evidence>
<evidence type="ECO:0000256" key="10">
    <source>
        <dbReference type="ARBA" id="ARBA00023180"/>
    </source>
</evidence>
<evidence type="ECO:0000256" key="5">
    <source>
        <dbReference type="ARBA" id="ARBA00022536"/>
    </source>
</evidence>
<name>A0A8B6FKZ1_MYTGA</name>
<organism evidence="14 15">
    <name type="scientific">Mytilus galloprovincialis</name>
    <name type="common">Mediterranean mussel</name>
    <dbReference type="NCBI Taxonomy" id="29158"/>
    <lineage>
        <taxon>Eukaryota</taxon>
        <taxon>Metazoa</taxon>
        <taxon>Spiralia</taxon>
        <taxon>Lophotrochozoa</taxon>
        <taxon>Mollusca</taxon>
        <taxon>Bivalvia</taxon>
        <taxon>Autobranchia</taxon>
        <taxon>Pteriomorphia</taxon>
        <taxon>Mytilida</taxon>
        <taxon>Mytiloidea</taxon>
        <taxon>Mytilidae</taxon>
        <taxon>Mytilinae</taxon>
        <taxon>Mytilus</taxon>
    </lineage>
</organism>
<comment type="subcellular location">
    <subcellularLocation>
        <location evidence="1">Secreted</location>
        <location evidence="1">Extracellular space</location>
        <location evidence="1">Extracellular matrix</location>
    </subcellularLocation>
</comment>
<dbReference type="FunFam" id="2.10.25.10:FF:000002">
    <property type="entry name" value="Latent-transforming growth factor beta-binding protein 3"/>
    <property type="match status" value="3"/>
</dbReference>
<evidence type="ECO:0000256" key="9">
    <source>
        <dbReference type="ARBA" id="ARBA00023157"/>
    </source>
</evidence>
<keyword evidence="9 11" id="KW-1015">Disulfide bond</keyword>
<comment type="similarity">
    <text evidence="2">Belongs to the fibrillin family.</text>
</comment>
<evidence type="ECO:0000256" key="7">
    <source>
        <dbReference type="ARBA" id="ARBA00022737"/>
    </source>
</evidence>
<feature type="disulfide bond" evidence="11">
    <location>
        <begin position="469"/>
        <end position="479"/>
    </location>
</feature>
<dbReference type="PROSITE" id="PS00010">
    <property type="entry name" value="ASX_HYDROXYL"/>
    <property type="match status" value="19"/>
</dbReference>
<dbReference type="PROSITE" id="PS51364">
    <property type="entry name" value="TB"/>
    <property type="match status" value="5"/>
</dbReference>
<feature type="domain" description="EGF-like" evidence="12">
    <location>
        <begin position="1039"/>
        <end position="1079"/>
    </location>
</feature>
<dbReference type="InterPro" id="IPR017878">
    <property type="entry name" value="TB_dom"/>
</dbReference>
<evidence type="ECO:0000256" key="3">
    <source>
        <dbReference type="ARBA" id="ARBA00022525"/>
    </source>
</evidence>
<feature type="domain" description="EGF-like" evidence="12">
    <location>
        <begin position="424"/>
        <end position="464"/>
    </location>
</feature>
<dbReference type="InterPro" id="IPR001881">
    <property type="entry name" value="EGF-like_Ca-bd_dom"/>
</dbReference>
<feature type="domain" description="EGF-like" evidence="12">
    <location>
        <begin position="257"/>
        <end position="294"/>
    </location>
</feature>
<feature type="domain" description="EGF-like" evidence="12">
    <location>
        <begin position="763"/>
        <end position="804"/>
    </location>
</feature>
<dbReference type="InterPro" id="IPR000152">
    <property type="entry name" value="EGF-type_Asp/Asn_hydroxyl_site"/>
</dbReference>
<dbReference type="PANTHER" id="PTHR24040">
    <property type="entry name" value="LAMININ G-LIKE DOMAIN-CONTAINING PROTEIN"/>
    <property type="match status" value="1"/>
</dbReference>
<evidence type="ECO:0000256" key="6">
    <source>
        <dbReference type="ARBA" id="ARBA00022729"/>
    </source>
</evidence>
<feature type="domain" description="TB" evidence="13">
    <location>
        <begin position="195"/>
        <end position="248"/>
    </location>
</feature>
<dbReference type="InterPro" id="IPR051145">
    <property type="entry name" value="GAS-SHBG-PROS"/>
</dbReference>
<dbReference type="GO" id="GO:0005509">
    <property type="term" value="F:calcium ion binding"/>
    <property type="evidence" value="ECO:0007669"/>
    <property type="project" value="InterPro"/>
</dbReference>
<proteinExistence type="inferred from homology"/>
<keyword evidence="3" id="KW-0964">Secreted</keyword>
<feature type="domain" description="EGF-like" evidence="12">
    <location>
        <begin position="955"/>
        <end position="996"/>
    </location>
</feature>
<keyword evidence="10" id="KW-0325">Glycoprotein</keyword>
<dbReference type="FunFam" id="2.10.25.10:FF:000096">
    <property type="entry name" value="Putative fibrillin 2"/>
    <property type="match status" value="2"/>
</dbReference>
<feature type="disulfide bond" evidence="11">
    <location>
        <begin position="29"/>
        <end position="38"/>
    </location>
</feature>
<dbReference type="FunFam" id="2.10.25.10:FF:000005">
    <property type="entry name" value="Fibrillin 2"/>
    <property type="match status" value="2"/>
</dbReference>
<dbReference type="SMART" id="SM00181">
    <property type="entry name" value="EGF"/>
    <property type="match status" value="20"/>
</dbReference>
<dbReference type="Gene3D" id="2.10.25.10">
    <property type="entry name" value="Laminin"/>
    <property type="match status" value="20"/>
</dbReference>
<feature type="domain" description="TB" evidence="13">
    <location>
        <begin position="45"/>
        <end position="87"/>
    </location>
</feature>
<dbReference type="SUPFAM" id="SSF57581">
    <property type="entry name" value="TB module/8-cys domain"/>
    <property type="match status" value="5"/>
</dbReference>
<dbReference type="Pfam" id="PF12661">
    <property type="entry name" value="hEGF"/>
    <property type="match status" value="1"/>
</dbReference>
<gene>
    <name evidence="14" type="ORF">MGAL_10B041389</name>
</gene>
<reference evidence="14" key="1">
    <citation type="submission" date="2018-11" db="EMBL/GenBank/DDBJ databases">
        <authorList>
            <person name="Alioto T."/>
            <person name="Alioto T."/>
        </authorList>
    </citation>
    <scope>NUCLEOTIDE SEQUENCE</scope>
</reference>
<dbReference type="Pfam" id="PF07645">
    <property type="entry name" value="EGF_CA"/>
    <property type="match status" value="14"/>
</dbReference>
<dbReference type="InterPro" id="IPR009030">
    <property type="entry name" value="Growth_fac_rcpt_cys_sf"/>
</dbReference>
<dbReference type="InterPro" id="IPR018097">
    <property type="entry name" value="EGF_Ca-bd_CS"/>
</dbReference>
<feature type="domain" description="EGF-like" evidence="12">
    <location>
        <begin position="871"/>
        <end position="912"/>
    </location>
</feature>
<feature type="disulfide bond" evidence="11">
    <location>
        <begin position="11"/>
        <end position="21"/>
    </location>
</feature>
<feature type="domain" description="EGF-like" evidence="12">
    <location>
        <begin position="149"/>
        <end position="190"/>
    </location>
</feature>
<evidence type="ECO:0000256" key="11">
    <source>
        <dbReference type="PROSITE-ProRule" id="PRU00076"/>
    </source>
</evidence>